<keyword evidence="5" id="KW-0539">Nucleus</keyword>
<keyword evidence="4" id="KW-0833">Ubl conjugation pathway</keyword>
<evidence type="ECO:0000259" key="7">
    <source>
        <dbReference type="Pfam" id="PF00899"/>
    </source>
</evidence>
<protein>
    <recommendedName>
        <fullName evidence="6">Ubiquitin-like 1-activating enzyme E1A</fullName>
    </recommendedName>
</protein>
<evidence type="ECO:0000313" key="8">
    <source>
        <dbReference type="EMBL" id="POM74339.1"/>
    </source>
</evidence>
<organism evidence="8 9">
    <name type="scientific">Phytophthora palmivora</name>
    <dbReference type="NCBI Taxonomy" id="4796"/>
    <lineage>
        <taxon>Eukaryota</taxon>
        <taxon>Sar</taxon>
        <taxon>Stramenopiles</taxon>
        <taxon>Oomycota</taxon>
        <taxon>Peronosporomycetes</taxon>
        <taxon>Peronosporales</taxon>
        <taxon>Peronosporaceae</taxon>
        <taxon>Phytophthora</taxon>
    </lineage>
</organism>
<proteinExistence type="inferred from homology"/>
<dbReference type="Proteomes" id="UP000237271">
    <property type="component" value="Unassembled WGS sequence"/>
</dbReference>
<dbReference type="Pfam" id="PF00899">
    <property type="entry name" value="ThiF"/>
    <property type="match status" value="1"/>
</dbReference>
<comment type="pathway">
    <text evidence="2">Protein modification; protein sumoylation.</text>
</comment>
<dbReference type="PANTHER" id="PTHR10953">
    <property type="entry name" value="UBIQUITIN-ACTIVATING ENZYME E1"/>
    <property type="match status" value="1"/>
</dbReference>
<sequence>MAETFSAAEAAVYDRQMRLWGVEAQKRLQNSRVLVSGLSALGSELVKNLVLAGMSVTLHDTQSVTSTAAATQFFLTEEDVGRNRAEACLPRVQELNPLVQVSSETKPLSDLPDEFFKQFTVVCLVGAELATELRLDAVCRSFGTAFFAARSFGFDGIVFADLGDHTFRRNAVGADAVPSDPMTVTFPSLEEAQKIQWSSLQSARKRAPQLPQVFVKNQLLQGYKNLKGVKEITKNHEVTFIQYAREKFQANGLDESYFSPDELQALVRVADTDLVPICAIVAGILGQEVIKAISQKDEPICNYFCFDGVTGTVRRIGSVIYEEALRENDFRMPRKKRAVEEGKWVWKESVVNANAAIKARFDKEEVQTIMEDNYSDQTITTKTSVAG</sequence>
<dbReference type="InterPro" id="IPR035985">
    <property type="entry name" value="Ubiquitin-activating_enz"/>
</dbReference>
<dbReference type="Gene3D" id="3.40.50.720">
    <property type="entry name" value="NAD(P)-binding Rossmann-like Domain"/>
    <property type="match status" value="1"/>
</dbReference>
<dbReference type="PRINTS" id="PR01849">
    <property type="entry name" value="UBIQUITINACT"/>
</dbReference>
<dbReference type="EMBL" id="NCKW01004884">
    <property type="protein sequence ID" value="POM74339.1"/>
    <property type="molecule type" value="Genomic_DNA"/>
</dbReference>
<dbReference type="GO" id="GO:0016925">
    <property type="term" value="P:protein sumoylation"/>
    <property type="evidence" value="ECO:0007669"/>
    <property type="project" value="TreeGrafter"/>
</dbReference>
<keyword evidence="9" id="KW-1185">Reference proteome</keyword>
<feature type="non-terminal residue" evidence="8">
    <location>
        <position position="387"/>
    </location>
</feature>
<gene>
    <name evidence="8" type="ORF">PHPALM_8715</name>
</gene>
<dbReference type="PANTHER" id="PTHR10953:SF162">
    <property type="entry name" value="SUMO-ACTIVATING ENZYME SUBUNIT 1"/>
    <property type="match status" value="1"/>
</dbReference>
<evidence type="ECO:0000256" key="4">
    <source>
        <dbReference type="ARBA" id="ARBA00022786"/>
    </source>
</evidence>
<dbReference type="InterPro" id="IPR000011">
    <property type="entry name" value="UBQ/SUMO-activ_enz_E1-like"/>
</dbReference>
<name>A0A2P4Y9J7_9STRA</name>
<feature type="domain" description="THIF-type NAD/FAD binding fold" evidence="7">
    <location>
        <begin position="13"/>
        <end position="315"/>
    </location>
</feature>
<evidence type="ECO:0000256" key="2">
    <source>
        <dbReference type="ARBA" id="ARBA00004718"/>
    </source>
</evidence>
<evidence type="ECO:0000256" key="1">
    <source>
        <dbReference type="ARBA" id="ARBA00004123"/>
    </source>
</evidence>
<evidence type="ECO:0000256" key="6">
    <source>
        <dbReference type="ARBA" id="ARBA00044354"/>
    </source>
</evidence>
<dbReference type="GO" id="GO:0019948">
    <property type="term" value="F:SUMO activating enzyme activity"/>
    <property type="evidence" value="ECO:0007669"/>
    <property type="project" value="TreeGrafter"/>
</dbReference>
<dbReference type="OrthoDB" id="10252231at2759"/>
<evidence type="ECO:0000313" key="9">
    <source>
        <dbReference type="Proteomes" id="UP000237271"/>
    </source>
</evidence>
<accession>A0A2P4Y9J7</accession>
<dbReference type="GO" id="GO:0005737">
    <property type="term" value="C:cytoplasm"/>
    <property type="evidence" value="ECO:0007669"/>
    <property type="project" value="TreeGrafter"/>
</dbReference>
<dbReference type="SUPFAM" id="SSF69572">
    <property type="entry name" value="Activating enzymes of the ubiquitin-like proteins"/>
    <property type="match status" value="1"/>
</dbReference>
<dbReference type="AlphaFoldDB" id="A0A2P4Y9J7"/>
<dbReference type="GO" id="GO:0031510">
    <property type="term" value="C:SUMO activating enzyme complex"/>
    <property type="evidence" value="ECO:0007669"/>
    <property type="project" value="TreeGrafter"/>
</dbReference>
<dbReference type="InterPro" id="IPR000594">
    <property type="entry name" value="ThiF_NAD_FAD-bd"/>
</dbReference>
<evidence type="ECO:0000256" key="5">
    <source>
        <dbReference type="ARBA" id="ARBA00023242"/>
    </source>
</evidence>
<dbReference type="InterPro" id="IPR045886">
    <property type="entry name" value="ThiF/MoeB/HesA"/>
</dbReference>
<comment type="caution">
    <text evidence="8">The sequence shown here is derived from an EMBL/GenBank/DDBJ whole genome shotgun (WGS) entry which is preliminary data.</text>
</comment>
<comment type="similarity">
    <text evidence="3">Belongs to the ubiquitin-activating E1 family.</text>
</comment>
<comment type="subcellular location">
    <subcellularLocation>
        <location evidence="1">Nucleus</location>
    </subcellularLocation>
</comment>
<reference evidence="8 9" key="1">
    <citation type="journal article" date="2017" name="Genome Biol. Evol.">
        <title>Phytophthora megakarya and P. palmivora, closely related causal agents of cacao black pod rot, underwent increases in genome sizes and gene numbers by different mechanisms.</title>
        <authorList>
            <person name="Ali S.S."/>
            <person name="Shao J."/>
            <person name="Lary D.J."/>
            <person name="Kronmiller B."/>
            <person name="Shen D."/>
            <person name="Strem M.D."/>
            <person name="Amoako-Attah I."/>
            <person name="Akrofi A.Y."/>
            <person name="Begoude B.A."/>
            <person name="Ten Hoopen G.M."/>
            <person name="Coulibaly K."/>
            <person name="Kebe B.I."/>
            <person name="Melnick R.L."/>
            <person name="Guiltinan M.J."/>
            <person name="Tyler B.M."/>
            <person name="Meinhardt L.W."/>
            <person name="Bailey B.A."/>
        </authorList>
    </citation>
    <scope>NUCLEOTIDE SEQUENCE [LARGE SCALE GENOMIC DNA]</scope>
    <source>
        <strain evidence="9">sbr112.9</strain>
    </source>
</reference>
<evidence type="ECO:0000256" key="3">
    <source>
        <dbReference type="ARBA" id="ARBA00005673"/>
    </source>
</evidence>